<dbReference type="EMBL" id="AP012057">
    <property type="protein sequence ID" value="BAN03264.1"/>
    <property type="molecule type" value="Genomic_DNA"/>
</dbReference>
<evidence type="ECO:0000313" key="3">
    <source>
        <dbReference type="Proteomes" id="UP000011863"/>
    </source>
</evidence>
<reference evidence="2 3" key="1">
    <citation type="journal article" date="2013" name="Int. J. Syst. Evol. Microbiol.">
        <title>Ilumatobacter nonamiense sp. nov. and Ilumatobacter coccineum sp. nov., isolated from seashore sand.</title>
        <authorList>
            <person name="Matsumoto A."/>
            <person name="Kasai H."/>
            <person name="Matsuo Y."/>
            <person name="Shizuri Y."/>
            <person name="Ichikawa N."/>
            <person name="Fujita N."/>
            <person name="Omura S."/>
            <person name="Takahashi Y."/>
        </authorList>
    </citation>
    <scope>NUCLEOTIDE SEQUENCE [LARGE SCALE GENOMIC DNA]</scope>
    <source>
        <strain evidence="3">NBRC 103263 / KCTC 29153 / YM16-304</strain>
    </source>
</reference>
<dbReference type="Proteomes" id="UP000011863">
    <property type="component" value="Chromosome"/>
</dbReference>
<organism evidence="2 3">
    <name type="scientific">Ilumatobacter coccineus (strain NBRC 103263 / KCTC 29153 / YM16-304)</name>
    <dbReference type="NCBI Taxonomy" id="1313172"/>
    <lineage>
        <taxon>Bacteria</taxon>
        <taxon>Bacillati</taxon>
        <taxon>Actinomycetota</taxon>
        <taxon>Acidimicrobiia</taxon>
        <taxon>Acidimicrobiales</taxon>
        <taxon>Ilumatobacteraceae</taxon>
        <taxon>Ilumatobacter</taxon>
    </lineage>
</organism>
<dbReference type="InterPro" id="IPR043737">
    <property type="entry name" value="DUF5682"/>
</dbReference>
<dbReference type="Pfam" id="PF18934">
    <property type="entry name" value="DUF5682"/>
    <property type="match status" value="1"/>
</dbReference>
<dbReference type="InterPro" id="IPR050458">
    <property type="entry name" value="LolB"/>
</dbReference>
<evidence type="ECO:0000313" key="2">
    <source>
        <dbReference type="EMBL" id="BAN03264.1"/>
    </source>
</evidence>
<dbReference type="RefSeq" id="WP_015442511.1">
    <property type="nucleotide sequence ID" value="NC_020520.1"/>
</dbReference>
<proteinExistence type="predicted"/>
<dbReference type="PANTHER" id="PTHR30634">
    <property type="entry name" value="OUTER MEMBRANE LOLAB LIPOPROTEIN INSERTION APPARATUS"/>
    <property type="match status" value="1"/>
</dbReference>
<accession>A0A6C7E6B0</accession>
<dbReference type="KEGG" id="aym:YM304_29500"/>
<protein>
    <submittedName>
        <fullName evidence="2">Uncharacterized protein</fullName>
    </submittedName>
</protein>
<feature type="region of interest" description="Disordered" evidence="1">
    <location>
        <begin position="753"/>
        <end position="777"/>
    </location>
</feature>
<keyword evidence="3" id="KW-1185">Reference proteome</keyword>
<gene>
    <name evidence="2" type="ORF">YM304_29500</name>
</gene>
<dbReference type="PANTHER" id="PTHR30634:SF14">
    <property type="match status" value="1"/>
</dbReference>
<dbReference type="AlphaFoldDB" id="A0A6C7E6B0"/>
<sequence length="777" mass="82975">MPESEAAPEAAPEAVAASEARPVQVHLLGIRHHGPGSARSVVAALDALDPDIVLVEAPADVQPALPWIGQPGLEPPVALLGYVVAEPARAIFAPFARFSPEWQAVAWANEREVEVRAIDLPLAITFANRDDDADELVADGAPPDPLRQLADAAGDPDPERWWEDVIEHRGDGTPAFDAVAEAMAAARDGTVPSRSEERREAHMRRAMRAAIKDGHRTIAVVCGAWHVPALDLDAHAVGVDAATLRGLKKVKVAAAWVPWTHRRLTTSSGYGAGVDSPGWYRHVFDHPGRDGVARFFVDAAHALRERGLSASPDHLIAGTRLADTLASMRNRPRPGLREVLDAADAVMGGLDVIDAELVVGDALGAVPDGAPQVPLARDLAKSQKSARLKPEAGTKVVEVDLRTPAGLRKSHLLHRLLALGVPWGVPEEGRGSSGTFRETWRLSWEPELSVRLVERSGYGTTVESAAQARLIERAEAAQSLPELVGVLELGLFADLPDAVEPCVRRLADQAATDPDVGHLMDVLAPLSSAMRYGDVRATDASSLRHVFDGLVVRVLAALVPACSSLDDDAAAQMVERLTTVQTALSMLDHPARRQAFPRVLAQLAERSGERSESSGRGLIAGRATRLLHDGDVWDAGQVERRLGRALSPGTPPLVGAAFVEGFLAGSGTVLVHDTELLGVVDRWLSSLRPEAFEAVMALLRRTFGGFEAAERRQLMALLMGRPVERATGFGDDVDPDRAAAVLITVRHLLGVAQHDDEQSTPHRASAASGVAVERVPT</sequence>
<evidence type="ECO:0000256" key="1">
    <source>
        <dbReference type="SAM" id="MobiDB-lite"/>
    </source>
</evidence>
<name>A0A6C7E6B0_ILUCY</name>